<reference evidence="4" key="1">
    <citation type="submission" date="2017-07" db="EMBL/GenBank/DDBJ databases">
        <title>Comparative genome mining reveals phylogenetic distribution patterns of secondary metabolites in Amycolatopsis.</title>
        <authorList>
            <person name="Adamek M."/>
            <person name="Alanjary M."/>
            <person name="Sales-Ortells H."/>
            <person name="Goodfellow M."/>
            <person name="Bull A.T."/>
            <person name="Kalinowski J."/>
            <person name="Ziemert N."/>
        </authorList>
    </citation>
    <scope>NUCLEOTIDE SEQUENCE [LARGE SCALE GENOMIC DNA]</scope>
    <source>
        <strain evidence="4">H5</strain>
    </source>
</reference>
<protein>
    <recommendedName>
        <fullName evidence="2">SGNH hydrolase-type esterase domain-containing protein</fullName>
    </recommendedName>
</protein>
<dbReference type="EMBL" id="NMUL01000070">
    <property type="protein sequence ID" value="OXM59786.1"/>
    <property type="molecule type" value="Genomic_DNA"/>
</dbReference>
<organism evidence="3 4">
    <name type="scientific">Amycolatopsis vastitatis</name>
    <dbReference type="NCBI Taxonomy" id="1905142"/>
    <lineage>
        <taxon>Bacteria</taxon>
        <taxon>Bacillati</taxon>
        <taxon>Actinomycetota</taxon>
        <taxon>Actinomycetes</taxon>
        <taxon>Pseudonocardiales</taxon>
        <taxon>Pseudonocardiaceae</taxon>
        <taxon>Amycolatopsis</taxon>
    </lineage>
</organism>
<gene>
    <name evidence="3" type="ORF">CF165_45830</name>
</gene>
<evidence type="ECO:0000313" key="3">
    <source>
        <dbReference type="EMBL" id="OXM59786.1"/>
    </source>
</evidence>
<comment type="caution">
    <text evidence="3">The sequence shown here is derived from an EMBL/GenBank/DDBJ whole genome shotgun (WGS) entry which is preliminary data.</text>
</comment>
<dbReference type="Gene3D" id="3.40.50.1110">
    <property type="entry name" value="SGNH hydrolase"/>
    <property type="match status" value="1"/>
</dbReference>
<keyword evidence="4" id="KW-1185">Reference proteome</keyword>
<proteinExistence type="predicted"/>
<dbReference type="CDD" id="cd00229">
    <property type="entry name" value="SGNH_hydrolase"/>
    <property type="match status" value="1"/>
</dbReference>
<dbReference type="OrthoDB" id="3228266at2"/>
<dbReference type="InterPro" id="IPR036514">
    <property type="entry name" value="SGNH_hydro_sf"/>
</dbReference>
<feature type="domain" description="SGNH hydrolase-type esterase" evidence="2">
    <location>
        <begin position="241"/>
        <end position="435"/>
    </location>
</feature>
<evidence type="ECO:0000313" key="4">
    <source>
        <dbReference type="Proteomes" id="UP000215199"/>
    </source>
</evidence>
<keyword evidence="1" id="KW-0732">Signal</keyword>
<dbReference type="Pfam" id="PF13472">
    <property type="entry name" value="Lipase_GDSL_2"/>
    <property type="match status" value="1"/>
</dbReference>
<feature type="signal peptide" evidence="1">
    <location>
        <begin position="1"/>
        <end position="32"/>
    </location>
</feature>
<evidence type="ECO:0000256" key="1">
    <source>
        <dbReference type="SAM" id="SignalP"/>
    </source>
</evidence>
<accession>A0A229SLR7</accession>
<feature type="chain" id="PRO_5012556587" description="SGNH hydrolase-type esterase domain-containing protein" evidence="1">
    <location>
        <begin position="33"/>
        <end position="454"/>
    </location>
</feature>
<dbReference type="AlphaFoldDB" id="A0A229SLR7"/>
<evidence type="ECO:0000259" key="2">
    <source>
        <dbReference type="Pfam" id="PF13472"/>
    </source>
</evidence>
<name>A0A229SLR7_9PSEU</name>
<dbReference type="RefSeq" id="WP_093953900.1">
    <property type="nucleotide sequence ID" value="NZ_NMUL01000070.1"/>
</dbReference>
<dbReference type="Proteomes" id="UP000215199">
    <property type="component" value="Unassembled WGS sequence"/>
</dbReference>
<dbReference type="SUPFAM" id="SSF52266">
    <property type="entry name" value="SGNH hydrolase"/>
    <property type="match status" value="1"/>
</dbReference>
<sequence>MHAHPRLFRPGTAVAVAAVAAAVVLVAPAAEAAGPGVLIDETFSTQTTPANFGFPVGAAVTSGVLNVTEGMGNHTTSVKAFDTVVVQQRTLDLAFDWRTAIASSSNKTGIELRDNQGNLVFAIAATAAELRYGLTGPASDSTSAPDSLNPVWARTTFDRTKWYTVNLHLDFTLQTVQYTITTKETAATVLASGTASVTGKNLAKLVACDYYGTGVQSIDNFRLTVPANPANGRLKGKTVYAFGDSIVYGHKYPRGFVNFTAERELMPLTKYARNGATIGPAGASGGQIITQVKGAASRAPDYVVFDGGTNDAEVIHDDNNRYPIGAMADGFDPAKFANSTYAGSLETAISTMRTKWPSARIVYVAVHKLGSRDWNTQSALRAVTLQICRKWGITVADVFNDTTLDTRIDSQRVAYTFSNLANGYPGTDGTGTHPNIAAITTFYAPVLTTALVRP</sequence>
<dbReference type="InterPro" id="IPR013830">
    <property type="entry name" value="SGNH_hydro"/>
</dbReference>